<organism evidence="1 2">
    <name type="scientific">Escherichia phage ESCO5</name>
    <dbReference type="NCBI Taxonomy" id="1897495"/>
    <lineage>
        <taxon>Viruses</taxon>
        <taxon>Duplodnaviria</taxon>
        <taxon>Heunggongvirae</taxon>
        <taxon>Uroviricota</taxon>
        <taxon>Caudoviricetes</taxon>
        <taxon>Stephanstirmvirinae</taxon>
        <taxon>Phapecoctavirus</taxon>
        <taxon>Phapecoctavirus ESCO5</taxon>
        <taxon>Escherichia virus ESCO5</taxon>
    </lineage>
</organism>
<reference evidence="1 2" key="1">
    <citation type="submission" date="2017-02" db="EMBL/GenBank/DDBJ databases">
        <title>Complete genome sequence of two Escherichia coli phages, vB_EcoM_ ESCO5 and vB_EcoM_ESCO13, which are related to phAPEC8.</title>
        <authorList>
            <person name="Trotereau A."/>
            <person name="Gonnet M."/>
            <person name="Viardot A."/>
            <person name="Lalmanach A.-C."/>
            <person name="Guabiraba R."/>
            <person name="Chanteloup N."/>
            <person name="Schouler C."/>
        </authorList>
    </citation>
    <scope>NUCLEOTIDE SEQUENCE [LARGE SCALE GENOMIC DNA]</scope>
</reference>
<accession>A0A1Q1N937</accession>
<evidence type="ECO:0000313" key="1">
    <source>
        <dbReference type="EMBL" id="AQM50917.1"/>
    </source>
</evidence>
<gene>
    <name evidence="1" type="ORF">ESCO5_00203</name>
</gene>
<dbReference type="Proteomes" id="UP000223130">
    <property type="component" value="Segment"/>
</dbReference>
<protein>
    <submittedName>
        <fullName evidence="1">Uncharacterized protein</fullName>
    </submittedName>
</protein>
<evidence type="ECO:0000313" key="2">
    <source>
        <dbReference type="Proteomes" id="UP000223130"/>
    </source>
</evidence>
<keyword evidence="2" id="KW-1185">Reference proteome</keyword>
<sequence length="170" mass="19740">MIPKRKRGEQRTNLAEILDYNMVNDVTKEILPVVEDILQRGLRFCSDRVHFMWTHKSDSALNFYPLDYTLNNTEMKDINKYLMGYKDITETVLGELAEILANDILRNINKALDRSPAGVVVSFAVPDMVKYESTIPNKAYAFLRRDVRGNVLEMESNYKIEEVLWQSSDQ</sequence>
<dbReference type="EMBL" id="KX664695">
    <property type="protein sequence ID" value="AQM50917.1"/>
    <property type="molecule type" value="Genomic_DNA"/>
</dbReference>
<proteinExistence type="predicted"/>
<name>A0A1Q1N937_9CAUD</name>